<feature type="domain" description="UBC core" evidence="1">
    <location>
        <begin position="1"/>
        <end position="134"/>
    </location>
</feature>
<sequence>EKHDIDNDSTLLISAAPIGDGDDDLFHWEAAIIGPPNSPYLGGVFFLDIHFHIGYPLKPPTVYILYKCVHLCCFINSDGCIGLDRLGPLWSPVLTHNLLLSICSLLTDPNPEITSDSEIAHIYKTDHSRYEDIA</sequence>
<evidence type="ECO:0000259" key="1">
    <source>
        <dbReference type="PROSITE" id="PS50127"/>
    </source>
</evidence>
<dbReference type="Gene3D" id="3.10.110.10">
    <property type="entry name" value="Ubiquitin Conjugating Enzyme"/>
    <property type="match status" value="1"/>
</dbReference>
<dbReference type="InterPro" id="IPR016135">
    <property type="entry name" value="UBQ-conjugating_enzyme/RWD"/>
</dbReference>
<reference evidence="2 3" key="1">
    <citation type="submission" date="2015-10" db="EMBL/GenBank/DDBJ databases">
        <title>Genome analyses suggest a sexual origin of heterokaryosis in a supposedly ancient asexual fungus.</title>
        <authorList>
            <person name="Ropars J."/>
            <person name="Sedzielewska K."/>
            <person name="Noel J."/>
            <person name="Charron P."/>
            <person name="Farinelli L."/>
            <person name="Marton T."/>
            <person name="Kruger M."/>
            <person name="Pelin A."/>
            <person name="Brachmann A."/>
            <person name="Corradi N."/>
        </authorList>
    </citation>
    <scope>NUCLEOTIDE SEQUENCE [LARGE SCALE GENOMIC DNA]</scope>
    <source>
        <strain evidence="2 3">A4</strain>
    </source>
</reference>
<evidence type="ECO:0000313" key="3">
    <source>
        <dbReference type="Proteomes" id="UP000234323"/>
    </source>
</evidence>
<dbReference type="PANTHER" id="PTHR24068">
    <property type="entry name" value="UBIQUITIN-CONJUGATING ENZYME E2"/>
    <property type="match status" value="1"/>
</dbReference>
<gene>
    <name evidence="2" type="ORF">RhiirA4_355868</name>
</gene>
<dbReference type="VEuPathDB" id="FungiDB:RhiirA1_465796"/>
<evidence type="ECO:0000313" key="2">
    <source>
        <dbReference type="EMBL" id="PKY43762.1"/>
    </source>
</evidence>
<dbReference type="AlphaFoldDB" id="A0A2I1GAV3"/>
<dbReference type="EMBL" id="LLXI01000275">
    <property type="protein sequence ID" value="PKY43762.1"/>
    <property type="molecule type" value="Genomic_DNA"/>
</dbReference>
<proteinExistence type="predicted"/>
<feature type="non-terminal residue" evidence="2">
    <location>
        <position position="1"/>
    </location>
</feature>
<organism evidence="2 3">
    <name type="scientific">Rhizophagus irregularis</name>
    <dbReference type="NCBI Taxonomy" id="588596"/>
    <lineage>
        <taxon>Eukaryota</taxon>
        <taxon>Fungi</taxon>
        <taxon>Fungi incertae sedis</taxon>
        <taxon>Mucoromycota</taxon>
        <taxon>Glomeromycotina</taxon>
        <taxon>Glomeromycetes</taxon>
        <taxon>Glomerales</taxon>
        <taxon>Glomeraceae</taxon>
        <taxon>Rhizophagus</taxon>
    </lineage>
</organism>
<dbReference type="VEuPathDB" id="FungiDB:RhiirFUN_026509"/>
<name>A0A2I1GAV3_9GLOM</name>
<dbReference type="SMART" id="SM00212">
    <property type="entry name" value="UBCc"/>
    <property type="match status" value="1"/>
</dbReference>
<dbReference type="InterPro" id="IPR000608">
    <property type="entry name" value="UBC"/>
</dbReference>
<protein>
    <recommendedName>
        <fullName evidence="1">UBC core domain-containing protein</fullName>
    </recommendedName>
</protein>
<dbReference type="SUPFAM" id="SSF54495">
    <property type="entry name" value="UBC-like"/>
    <property type="match status" value="1"/>
</dbReference>
<dbReference type="Pfam" id="PF00179">
    <property type="entry name" value="UQ_con"/>
    <property type="match status" value="1"/>
</dbReference>
<dbReference type="VEuPathDB" id="FungiDB:FUN_001425"/>
<comment type="caution">
    <text evidence="2">The sequence shown here is derived from an EMBL/GenBank/DDBJ whole genome shotgun (WGS) entry which is preliminary data.</text>
</comment>
<accession>A0A2I1GAV3</accession>
<dbReference type="Proteomes" id="UP000234323">
    <property type="component" value="Unassembled WGS sequence"/>
</dbReference>
<keyword evidence="3" id="KW-1185">Reference proteome</keyword>
<dbReference type="PROSITE" id="PS50127">
    <property type="entry name" value="UBC_2"/>
    <property type="match status" value="1"/>
</dbReference>